<evidence type="ECO:0000259" key="7">
    <source>
        <dbReference type="SMART" id="SM01340"/>
    </source>
</evidence>
<dbReference type="InterPro" id="IPR014790">
    <property type="entry name" value="MutL_C"/>
</dbReference>
<keyword evidence="4 5" id="KW-0234">DNA repair</keyword>
<evidence type="ECO:0000313" key="9">
    <source>
        <dbReference type="Proteomes" id="UP000056322"/>
    </source>
</evidence>
<keyword evidence="3 5" id="KW-0227">DNA damage</keyword>
<dbReference type="HAMAP" id="MF_00149">
    <property type="entry name" value="DNA_mis_repair"/>
    <property type="match status" value="1"/>
</dbReference>
<dbReference type="CDD" id="cd16926">
    <property type="entry name" value="HATPase_MutL-MLH-PMS-like"/>
    <property type="match status" value="1"/>
</dbReference>
<dbReference type="NCBIfam" id="NF000949">
    <property type="entry name" value="PRK00095.1-2"/>
    <property type="match status" value="1"/>
</dbReference>
<dbReference type="GO" id="GO:0006298">
    <property type="term" value="P:mismatch repair"/>
    <property type="evidence" value="ECO:0007669"/>
    <property type="project" value="UniProtKB-UniRule"/>
</dbReference>
<dbReference type="CDD" id="cd03482">
    <property type="entry name" value="MutL_Trans_MutL"/>
    <property type="match status" value="1"/>
</dbReference>
<proteinExistence type="inferred from homology"/>
<dbReference type="InterPro" id="IPR038973">
    <property type="entry name" value="MutL/Mlh/Pms-like"/>
</dbReference>
<dbReference type="Gene3D" id="3.30.230.10">
    <property type="match status" value="1"/>
</dbReference>
<evidence type="ECO:0000313" key="8">
    <source>
        <dbReference type="EMBL" id="CEN55945.1"/>
    </source>
</evidence>
<dbReference type="GO" id="GO:0005524">
    <property type="term" value="F:ATP binding"/>
    <property type="evidence" value="ECO:0007669"/>
    <property type="project" value="InterPro"/>
</dbReference>
<dbReference type="InterPro" id="IPR014762">
    <property type="entry name" value="DNA_mismatch_repair_CS"/>
</dbReference>
<keyword evidence="9" id="KW-1185">Reference proteome</keyword>
<gene>
    <name evidence="5 8" type="primary">mutL</name>
    <name evidence="8" type="ORF">BN1209_0902</name>
</gene>
<dbReference type="HOGENOM" id="CLU_004131_4_2_4"/>
<comment type="similarity">
    <text evidence="1 5">Belongs to the DNA mismatch repair MutL/HexB family.</text>
</comment>
<dbReference type="EMBL" id="LN794158">
    <property type="protein sequence ID" value="CEN55945.1"/>
    <property type="molecule type" value="Genomic_DNA"/>
</dbReference>
<accession>A0A0B7IUF5</accession>
<dbReference type="Pfam" id="PF08676">
    <property type="entry name" value="MutL_C"/>
    <property type="match status" value="1"/>
</dbReference>
<feature type="domain" description="MutL C-terminal dimerisation" evidence="6">
    <location>
        <begin position="419"/>
        <end position="566"/>
    </location>
</feature>
<evidence type="ECO:0000259" key="6">
    <source>
        <dbReference type="SMART" id="SM00853"/>
    </source>
</evidence>
<dbReference type="STRING" id="1581680.BN1209_0902"/>
<dbReference type="SUPFAM" id="SSF55874">
    <property type="entry name" value="ATPase domain of HSP90 chaperone/DNA topoisomerase II/histidine kinase"/>
    <property type="match status" value="1"/>
</dbReference>
<dbReference type="Gene3D" id="3.30.1540.20">
    <property type="entry name" value="MutL, C-terminal domain, dimerisation subdomain"/>
    <property type="match status" value="1"/>
</dbReference>
<dbReference type="OrthoDB" id="9763467at2"/>
<dbReference type="GO" id="GO:0140664">
    <property type="term" value="F:ATP-dependent DNA damage sensor activity"/>
    <property type="evidence" value="ECO:0007669"/>
    <property type="project" value="InterPro"/>
</dbReference>
<dbReference type="InterPro" id="IPR036890">
    <property type="entry name" value="HATPase_C_sf"/>
</dbReference>
<evidence type="ECO:0000256" key="1">
    <source>
        <dbReference type="ARBA" id="ARBA00006082"/>
    </source>
</evidence>
<dbReference type="SMART" id="SM00853">
    <property type="entry name" value="MutL_C"/>
    <property type="match status" value="1"/>
</dbReference>
<evidence type="ECO:0000256" key="3">
    <source>
        <dbReference type="ARBA" id="ARBA00022763"/>
    </source>
</evidence>
<evidence type="ECO:0000256" key="5">
    <source>
        <dbReference type="HAMAP-Rule" id="MF_00149"/>
    </source>
</evidence>
<dbReference type="Pfam" id="PF13589">
    <property type="entry name" value="HATPase_c_3"/>
    <property type="match status" value="1"/>
</dbReference>
<feature type="domain" description="DNA mismatch repair protein S5" evidence="7">
    <location>
        <begin position="208"/>
        <end position="326"/>
    </location>
</feature>
<dbReference type="Proteomes" id="UP000056322">
    <property type="component" value="Chromosome 1"/>
</dbReference>
<dbReference type="SUPFAM" id="SSF54211">
    <property type="entry name" value="Ribosomal protein S5 domain 2-like"/>
    <property type="match status" value="1"/>
</dbReference>
<dbReference type="Pfam" id="PF01119">
    <property type="entry name" value="DNA_mis_repair"/>
    <property type="match status" value="1"/>
</dbReference>
<dbReference type="PROSITE" id="PS00058">
    <property type="entry name" value="DNA_MISMATCH_REPAIR_1"/>
    <property type="match status" value="1"/>
</dbReference>
<dbReference type="InterPro" id="IPR002099">
    <property type="entry name" value="MutL/Mlh/PMS"/>
</dbReference>
<dbReference type="RefSeq" id="WP_045751137.1">
    <property type="nucleotide sequence ID" value="NZ_LN794158.1"/>
</dbReference>
<protein>
    <recommendedName>
        <fullName evidence="2 5">DNA mismatch repair protein MutL</fullName>
    </recommendedName>
</protein>
<dbReference type="GO" id="GO:0032300">
    <property type="term" value="C:mismatch repair complex"/>
    <property type="evidence" value="ECO:0007669"/>
    <property type="project" value="InterPro"/>
</dbReference>
<organism evidence="8 9">
    <name type="scientific">Candidatus Methylopumilus turicensis</name>
    <dbReference type="NCBI Taxonomy" id="1581680"/>
    <lineage>
        <taxon>Bacteria</taxon>
        <taxon>Pseudomonadati</taxon>
        <taxon>Pseudomonadota</taxon>
        <taxon>Betaproteobacteria</taxon>
        <taxon>Nitrosomonadales</taxon>
        <taxon>Methylophilaceae</taxon>
        <taxon>Candidatus Methylopumilus</taxon>
    </lineage>
</organism>
<dbReference type="InterPro" id="IPR020568">
    <property type="entry name" value="Ribosomal_Su5_D2-typ_SF"/>
</dbReference>
<dbReference type="PANTHER" id="PTHR10073">
    <property type="entry name" value="DNA MISMATCH REPAIR PROTEIN MLH, PMS, MUTL"/>
    <property type="match status" value="1"/>
</dbReference>
<reference evidence="9" key="1">
    <citation type="submission" date="2014-12" db="EMBL/GenBank/DDBJ databases">
        <authorList>
            <person name="Salcher M.M."/>
        </authorList>
    </citation>
    <scope>NUCLEOTIDE SEQUENCE [LARGE SCALE GENOMIC DNA]</scope>
    <source>
        <strain evidence="9">MMS-10A-171</strain>
    </source>
</reference>
<dbReference type="PANTHER" id="PTHR10073:SF12">
    <property type="entry name" value="DNA MISMATCH REPAIR PROTEIN MLH1"/>
    <property type="match status" value="1"/>
</dbReference>
<dbReference type="InterPro" id="IPR020667">
    <property type="entry name" value="DNA_mismatch_repair_MutL"/>
</dbReference>
<name>A0A0B7IUF5_9PROT</name>
<dbReference type="Gene3D" id="3.30.565.10">
    <property type="entry name" value="Histidine kinase-like ATPase, C-terminal domain"/>
    <property type="match status" value="1"/>
</dbReference>
<dbReference type="SUPFAM" id="SSF118116">
    <property type="entry name" value="DNA mismatch repair protein MutL"/>
    <property type="match status" value="1"/>
</dbReference>
<dbReference type="InterPro" id="IPR013507">
    <property type="entry name" value="DNA_mismatch_S5_2-like"/>
</dbReference>
<dbReference type="InterPro" id="IPR037198">
    <property type="entry name" value="MutL_C_sf"/>
</dbReference>
<dbReference type="KEGG" id="mbac:BN1209_0902"/>
<dbReference type="FunFam" id="3.30.565.10:FF:000003">
    <property type="entry name" value="DNA mismatch repair endonuclease MutL"/>
    <property type="match status" value="1"/>
</dbReference>
<dbReference type="GO" id="GO:0030983">
    <property type="term" value="F:mismatched DNA binding"/>
    <property type="evidence" value="ECO:0007669"/>
    <property type="project" value="InterPro"/>
</dbReference>
<comment type="function">
    <text evidence="5">This protein is involved in the repair of mismatches in DNA. It is required for dam-dependent methyl-directed DNA mismatch repair. May act as a 'molecular matchmaker', a protein that promotes the formation of a stable complex between two or more DNA-binding proteins in an ATP-dependent manner without itself being part of a final effector complex.</text>
</comment>
<dbReference type="SMART" id="SM01340">
    <property type="entry name" value="DNA_mis_repair"/>
    <property type="match status" value="1"/>
</dbReference>
<dbReference type="AlphaFoldDB" id="A0A0B7IUF5"/>
<evidence type="ECO:0000256" key="4">
    <source>
        <dbReference type="ARBA" id="ARBA00023204"/>
    </source>
</evidence>
<dbReference type="InterPro" id="IPR042120">
    <property type="entry name" value="MutL_C_dimsub"/>
</dbReference>
<dbReference type="InterPro" id="IPR014721">
    <property type="entry name" value="Ribsml_uS5_D2-typ_fold_subgr"/>
</dbReference>
<dbReference type="Gene3D" id="3.30.1370.100">
    <property type="entry name" value="MutL, C-terminal domain, regulatory subdomain"/>
    <property type="match status" value="1"/>
</dbReference>
<sequence length="610" mass="67129">MAAIRLLPNQLISQIAAGEVVERPASALKELLENSLDAGSTDINVSLLQGGVKQLRVADNGVGVPLDDLALALTRHATSKIASLDDLENVASLGFRGEALASIASVSRTDFISRHENDKHAWRITSDGNHIEMPQPAALDVGTIVEVNDLYFNTPARRKFLKTEGTEFGHCEDAFKRVALSRPDVGFMLQHNGRALMRLSASAPQKRFTEVLGEDFAAEALSVDESAAGLRFWGMTAKPTFSRHTRDTQYVYVNGRFVRDKLISHAIRQAYQDVMHGDRHPAFVLFLELDPSLVDVNVHPAKTEVRFRDGQAIHRFIFQALHKALATPTGASNFVTASQAPSNPFSSNSFNATGDSARPYPTFQSQMDLRANQSSPDFYQTMFGGIKQAYQAQSFAPQANTQAGDVVNQTHQDFPLGFAVAQVHGVYVLAQNSLGLVVIDMHAAHERIMYERLKNALDVEHVPMQPLLLPVSFQADRLEVATVEDELSNGQGNLRQLGFDIAVLSPTTLAVRAVPVMLQDADSVALARDVLRDLREYGGSRALAERRNEMLGTMACHAAVRANRSLTIPEMNALLRDMEATERSGQCNHGRPTWFQVTMGELDKMFMRGK</sequence>
<evidence type="ECO:0000256" key="2">
    <source>
        <dbReference type="ARBA" id="ARBA00021975"/>
    </source>
</evidence>
<dbReference type="NCBIfam" id="TIGR00585">
    <property type="entry name" value="mutl"/>
    <property type="match status" value="1"/>
</dbReference>
<dbReference type="GO" id="GO:0016887">
    <property type="term" value="F:ATP hydrolysis activity"/>
    <property type="evidence" value="ECO:0007669"/>
    <property type="project" value="InterPro"/>
</dbReference>
<dbReference type="InterPro" id="IPR042121">
    <property type="entry name" value="MutL_C_regsub"/>
</dbReference>